<dbReference type="SMART" id="SM00382">
    <property type="entry name" value="AAA"/>
    <property type="match status" value="1"/>
</dbReference>
<dbReference type="PANTHER" id="PTHR32071:SF113">
    <property type="entry name" value="ALGINATE BIOSYNTHESIS TRANSCRIPTIONAL REGULATORY PROTEIN ALGB"/>
    <property type="match status" value="1"/>
</dbReference>
<dbReference type="InterPro" id="IPR011006">
    <property type="entry name" value="CheY-like_superfamily"/>
</dbReference>
<sequence length="455" mass="50816">MNELRVLIIDDEESIRHMLSMTLRKEGCTLRAVENGEDGLKELIANTYDVVLCDVRMPKMGGLELLDELRNRQIETMVIVMSAFGNRELAIDALKRGAYDYIDKPFTRDEIVLTLAKASERLRLGRENEELRARVSNQKGLGRLIGQSEPMQQVFATLKRVATFKSTVLLTGESGTGKELAARAIHELSPRSKGPFVAINCGAIPEALLESELFGHVRGAFTDASSDHEGLFQAASGGTLFLDEIAELPLSLQVKLLRVLQEGEVRRVGDTKSVPVDVRIVAASLHDMAKRVEEGLFREDLFYRINVIALRLPALRERPVDIPLLVRHFIEEQNQRQGTSVRSVDPQALEALTRYAWPGNVRELYNAIERGVVMSASEHITLDDLPPQLRQAQSPLQAVLSGDELSIKKLSAELERILITRALERTEGNRSAAARLLEISHRALLYKLKDYAIDA</sequence>
<dbReference type="InterPro" id="IPR002078">
    <property type="entry name" value="Sigma_54_int"/>
</dbReference>
<dbReference type="PROSITE" id="PS50045">
    <property type="entry name" value="SIGMA54_INTERACT_4"/>
    <property type="match status" value="1"/>
</dbReference>
<evidence type="ECO:0000256" key="7">
    <source>
        <dbReference type="ARBA" id="ARBA00023125"/>
    </source>
</evidence>
<dbReference type="PROSITE" id="PS00688">
    <property type="entry name" value="SIGMA54_INTERACT_3"/>
    <property type="match status" value="1"/>
</dbReference>
<evidence type="ECO:0000256" key="2">
    <source>
        <dbReference type="ARBA" id="ARBA00022490"/>
    </source>
</evidence>
<dbReference type="Gene3D" id="3.40.50.300">
    <property type="entry name" value="P-loop containing nucleotide triphosphate hydrolases"/>
    <property type="match status" value="1"/>
</dbReference>
<dbReference type="SUPFAM" id="SSF52172">
    <property type="entry name" value="CheY-like"/>
    <property type="match status" value="1"/>
</dbReference>
<dbReference type="InterPro" id="IPR025944">
    <property type="entry name" value="Sigma_54_int_dom_CS"/>
</dbReference>
<evidence type="ECO:0000259" key="12">
    <source>
        <dbReference type="PROSITE" id="PS50110"/>
    </source>
</evidence>
<dbReference type="InterPro" id="IPR058031">
    <property type="entry name" value="AAA_lid_NorR"/>
</dbReference>
<comment type="caution">
    <text evidence="13">The sequence shown here is derived from an EMBL/GenBank/DDBJ whole genome shotgun (WGS) entry which is preliminary data.</text>
</comment>
<protein>
    <submittedName>
        <fullName evidence="13">Sigma-54-dependent Fis family transcriptional regulator</fullName>
    </submittedName>
</protein>
<dbReference type="PROSITE" id="PS00676">
    <property type="entry name" value="SIGMA54_INTERACT_2"/>
    <property type="match status" value="1"/>
</dbReference>
<dbReference type="InterPro" id="IPR025943">
    <property type="entry name" value="Sigma_54_int_dom_ATP-bd_2"/>
</dbReference>
<evidence type="ECO:0000256" key="10">
    <source>
        <dbReference type="PROSITE-ProRule" id="PRU00169"/>
    </source>
</evidence>
<keyword evidence="9" id="KW-0804">Transcription</keyword>
<dbReference type="Proteomes" id="UP000321412">
    <property type="component" value="Unassembled WGS sequence"/>
</dbReference>
<evidence type="ECO:0000256" key="9">
    <source>
        <dbReference type="ARBA" id="ARBA00023163"/>
    </source>
</evidence>
<dbReference type="Gene3D" id="1.10.8.60">
    <property type="match status" value="1"/>
</dbReference>
<dbReference type="GO" id="GO:0043565">
    <property type="term" value="F:sequence-specific DNA binding"/>
    <property type="evidence" value="ECO:0007669"/>
    <property type="project" value="InterPro"/>
</dbReference>
<dbReference type="SUPFAM" id="SSF46689">
    <property type="entry name" value="Homeodomain-like"/>
    <property type="match status" value="1"/>
</dbReference>
<evidence type="ECO:0000313" key="13">
    <source>
        <dbReference type="EMBL" id="TXD38835.1"/>
    </source>
</evidence>
<dbReference type="RefSeq" id="WP_146979275.1">
    <property type="nucleotide sequence ID" value="NZ_VOSM01000001.1"/>
</dbReference>
<accession>A0A5C6XKX1</accession>
<feature type="domain" description="Sigma-54 factor interaction" evidence="11">
    <location>
        <begin position="144"/>
        <end position="373"/>
    </location>
</feature>
<gene>
    <name evidence="13" type="ORF">FRC98_00070</name>
</gene>
<dbReference type="FunFam" id="3.40.50.2300:FF:000018">
    <property type="entry name" value="DNA-binding transcriptional regulator NtrC"/>
    <property type="match status" value="1"/>
</dbReference>
<keyword evidence="7" id="KW-0238">DNA-binding</keyword>
<evidence type="ECO:0000256" key="8">
    <source>
        <dbReference type="ARBA" id="ARBA00023159"/>
    </source>
</evidence>
<proteinExistence type="predicted"/>
<dbReference type="AlphaFoldDB" id="A0A5C6XKX1"/>
<feature type="modified residue" description="4-aspartylphosphate" evidence="10">
    <location>
        <position position="54"/>
    </location>
</feature>
<keyword evidence="14" id="KW-1185">Reference proteome</keyword>
<dbReference type="GO" id="GO:0005524">
    <property type="term" value="F:ATP binding"/>
    <property type="evidence" value="ECO:0007669"/>
    <property type="project" value="UniProtKB-KW"/>
</dbReference>
<dbReference type="Pfam" id="PF25601">
    <property type="entry name" value="AAA_lid_14"/>
    <property type="match status" value="1"/>
</dbReference>
<dbReference type="InterPro" id="IPR027417">
    <property type="entry name" value="P-loop_NTPase"/>
</dbReference>
<dbReference type="Pfam" id="PF02954">
    <property type="entry name" value="HTH_8"/>
    <property type="match status" value="1"/>
</dbReference>
<dbReference type="FunFam" id="3.40.50.300:FF:000006">
    <property type="entry name" value="DNA-binding transcriptional regulator NtrC"/>
    <property type="match status" value="1"/>
</dbReference>
<dbReference type="CDD" id="cd00009">
    <property type="entry name" value="AAA"/>
    <property type="match status" value="1"/>
</dbReference>
<evidence type="ECO:0000256" key="6">
    <source>
        <dbReference type="ARBA" id="ARBA00023015"/>
    </source>
</evidence>
<evidence type="ECO:0000313" key="14">
    <source>
        <dbReference type="Proteomes" id="UP000321412"/>
    </source>
</evidence>
<dbReference type="GO" id="GO:0006355">
    <property type="term" value="P:regulation of DNA-templated transcription"/>
    <property type="evidence" value="ECO:0007669"/>
    <property type="project" value="InterPro"/>
</dbReference>
<dbReference type="GO" id="GO:0005737">
    <property type="term" value="C:cytoplasm"/>
    <property type="evidence" value="ECO:0007669"/>
    <property type="project" value="UniProtKB-SubCell"/>
</dbReference>
<dbReference type="OrthoDB" id="9814761at2"/>
<dbReference type="Pfam" id="PF00158">
    <property type="entry name" value="Sigma54_activat"/>
    <property type="match status" value="1"/>
</dbReference>
<organism evidence="13 14">
    <name type="scientific">Lujinxingia vulgaris</name>
    <dbReference type="NCBI Taxonomy" id="2600176"/>
    <lineage>
        <taxon>Bacteria</taxon>
        <taxon>Deltaproteobacteria</taxon>
        <taxon>Bradymonadales</taxon>
        <taxon>Lujinxingiaceae</taxon>
        <taxon>Lujinxingia</taxon>
    </lineage>
</organism>
<name>A0A5C6XKX1_9DELT</name>
<dbReference type="Gene3D" id="1.10.10.60">
    <property type="entry name" value="Homeodomain-like"/>
    <property type="match status" value="1"/>
</dbReference>
<keyword evidence="6" id="KW-0805">Transcription regulation</keyword>
<reference evidence="13 14" key="1">
    <citation type="submission" date="2019-08" db="EMBL/GenBank/DDBJ databases">
        <title>Bradymonadales sp. TMQ4.</title>
        <authorList>
            <person name="Liang Q."/>
        </authorList>
    </citation>
    <scope>NUCLEOTIDE SEQUENCE [LARGE SCALE GENOMIC DNA]</scope>
    <source>
        <strain evidence="13 14">TMQ4</strain>
    </source>
</reference>
<dbReference type="PANTHER" id="PTHR32071">
    <property type="entry name" value="TRANSCRIPTIONAL REGULATORY PROTEIN"/>
    <property type="match status" value="1"/>
</dbReference>
<evidence type="ECO:0000256" key="5">
    <source>
        <dbReference type="ARBA" id="ARBA00022840"/>
    </source>
</evidence>
<dbReference type="Gene3D" id="3.40.50.2300">
    <property type="match status" value="1"/>
</dbReference>
<evidence type="ECO:0000256" key="1">
    <source>
        <dbReference type="ARBA" id="ARBA00004496"/>
    </source>
</evidence>
<dbReference type="FunFam" id="1.10.8.60:FF:000014">
    <property type="entry name" value="DNA-binding transcriptional regulator NtrC"/>
    <property type="match status" value="1"/>
</dbReference>
<comment type="subcellular location">
    <subcellularLocation>
        <location evidence="1">Cytoplasm</location>
    </subcellularLocation>
</comment>
<dbReference type="Pfam" id="PF00072">
    <property type="entry name" value="Response_reg"/>
    <property type="match status" value="1"/>
</dbReference>
<keyword evidence="5" id="KW-0067">ATP-binding</keyword>
<keyword evidence="8" id="KW-0010">Activator</keyword>
<keyword evidence="2" id="KW-0963">Cytoplasm</keyword>
<keyword evidence="3 10" id="KW-0597">Phosphoprotein</keyword>
<dbReference type="GO" id="GO:0000160">
    <property type="term" value="P:phosphorelay signal transduction system"/>
    <property type="evidence" value="ECO:0007669"/>
    <property type="project" value="InterPro"/>
</dbReference>
<evidence type="ECO:0000256" key="4">
    <source>
        <dbReference type="ARBA" id="ARBA00022741"/>
    </source>
</evidence>
<dbReference type="InterPro" id="IPR003593">
    <property type="entry name" value="AAA+_ATPase"/>
</dbReference>
<dbReference type="SUPFAM" id="SSF52540">
    <property type="entry name" value="P-loop containing nucleoside triphosphate hydrolases"/>
    <property type="match status" value="1"/>
</dbReference>
<evidence type="ECO:0000256" key="3">
    <source>
        <dbReference type="ARBA" id="ARBA00022553"/>
    </source>
</evidence>
<dbReference type="InterPro" id="IPR001789">
    <property type="entry name" value="Sig_transdc_resp-reg_receiver"/>
</dbReference>
<dbReference type="PRINTS" id="PR01590">
    <property type="entry name" value="HTHFIS"/>
</dbReference>
<dbReference type="EMBL" id="VOSM01000001">
    <property type="protein sequence ID" value="TXD38835.1"/>
    <property type="molecule type" value="Genomic_DNA"/>
</dbReference>
<dbReference type="InterPro" id="IPR002197">
    <property type="entry name" value="HTH_Fis"/>
</dbReference>
<feature type="domain" description="Response regulatory" evidence="12">
    <location>
        <begin position="5"/>
        <end position="119"/>
    </location>
</feature>
<dbReference type="InterPro" id="IPR009057">
    <property type="entry name" value="Homeodomain-like_sf"/>
</dbReference>
<keyword evidence="4" id="KW-0547">Nucleotide-binding</keyword>
<evidence type="ECO:0000259" key="11">
    <source>
        <dbReference type="PROSITE" id="PS50045"/>
    </source>
</evidence>
<dbReference type="PROSITE" id="PS50110">
    <property type="entry name" value="RESPONSE_REGULATORY"/>
    <property type="match status" value="1"/>
</dbReference>
<dbReference type="SMART" id="SM00448">
    <property type="entry name" value="REC"/>
    <property type="match status" value="1"/>
</dbReference>